<proteinExistence type="predicted"/>
<keyword evidence="4 5" id="KW-0413">Isomerase</keyword>
<dbReference type="Pfam" id="PF00254">
    <property type="entry name" value="FKBP_C"/>
    <property type="match status" value="2"/>
</dbReference>
<name>K3WIR8_GLOUD</name>
<reference evidence="7" key="3">
    <citation type="submission" date="2015-02" db="UniProtKB">
        <authorList>
            <consortium name="EnsemblProtists"/>
        </authorList>
    </citation>
    <scope>IDENTIFICATION</scope>
    <source>
        <strain evidence="7">DAOM BR144</strain>
    </source>
</reference>
<keyword evidence="3 5" id="KW-0697">Rotamase</keyword>
<dbReference type="InParanoid" id="K3WIR8"/>
<reference evidence="8" key="1">
    <citation type="journal article" date="2010" name="Genome Biol.">
        <title>Genome sequence of the necrotrophic plant pathogen Pythium ultimum reveals original pathogenicity mechanisms and effector repertoire.</title>
        <authorList>
            <person name="Levesque C.A."/>
            <person name="Brouwer H."/>
            <person name="Cano L."/>
            <person name="Hamilton J.P."/>
            <person name="Holt C."/>
            <person name="Huitema E."/>
            <person name="Raffaele S."/>
            <person name="Robideau G.P."/>
            <person name="Thines M."/>
            <person name="Win J."/>
            <person name="Zerillo M.M."/>
            <person name="Beakes G.W."/>
            <person name="Boore J.L."/>
            <person name="Busam D."/>
            <person name="Dumas B."/>
            <person name="Ferriera S."/>
            <person name="Fuerstenberg S.I."/>
            <person name="Gachon C.M."/>
            <person name="Gaulin E."/>
            <person name="Govers F."/>
            <person name="Grenville-Briggs L."/>
            <person name="Horner N."/>
            <person name="Hostetler J."/>
            <person name="Jiang R.H."/>
            <person name="Johnson J."/>
            <person name="Krajaejun T."/>
            <person name="Lin H."/>
            <person name="Meijer H.J."/>
            <person name="Moore B."/>
            <person name="Morris P."/>
            <person name="Phuntmart V."/>
            <person name="Puiu D."/>
            <person name="Shetty J."/>
            <person name="Stajich J.E."/>
            <person name="Tripathy S."/>
            <person name="Wawra S."/>
            <person name="van West P."/>
            <person name="Whitty B.R."/>
            <person name="Coutinho P.M."/>
            <person name="Henrissat B."/>
            <person name="Martin F."/>
            <person name="Thomas P.D."/>
            <person name="Tyler B.M."/>
            <person name="De Vries R.P."/>
            <person name="Kamoun S."/>
            <person name="Yandell M."/>
            <person name="Tisserat N."/>
            <person name="Buell C.R."/>
        </authorList>
    </citation>
    <scope>NUCLEOTIDE SEQUENCE</scope>
    <source>
        <strain evidence="8">DAOM:BR144</strain>
    </source>
</reference>
<dbReference type="EC" id="5.2.1.8" evidence="2 5"/>
<dbReference type="eggNOG" id="KOG0544">
    <property type="taxonomic scope" value="Eukaryota"/>
</dbReference>
<feature type="domain" description="PPIase FKBP-type" evidence="6">
    <location>
        <begin position="235"/>
        <end position="324"/>
    </location>
</feature>
<dbReference type="PANTHER" id="PTHR10516">
    <property type="entry name" value="PEPTIDYL-PROLYL CIS-TRANS ISOMERASE"/>
    <property type="match status" value="1"/>
</dbReference>
<sequence>MVLPKQALRSALPLRVQQRSFVRAAVQLGVQSTTTRISTAAVTRALPVCAIGSASFYSSDSTSSAGSESIAIGDRVYLHMQGQLSNGEKFGLTEKESPISFIVGSGEVIVGIEEAVVGLQKGVTKSVEIEPAKAFGVEKEIHTVPRSQLNLSPEDEAQLAVGLGLQLQNGQQARIVKVTDESIDIDLSHPYAGETLFIDLTIVDHVAHSELSSEQQIVLPEEISPGDNTNFPHRGDMLVMHYVGKLASNGNVFDSSRDRGQPFQFQIGVGQVIKGWDEGVMRMSKGQKAILNIPSAKGYGRSGAGGVIPPDADLIFEVELLDIIKN</sequence>
<dbReference type="EnsemblProtists" id="PYU1_T004860">
    <property type="protein sequence ID" value="PYU1_T004860"/>
    <property type="gene ID" value="PYU1_G004849"/>
</dbReference>
<dbReference type="InterPro" id="IPR046357">
    <property type="entry name" value="PPIase_dom_sf"/>
</dbReference>
<dbReference type="EMBL" id="GL376564">
    <property type="status" value="NOT_ANNOTATED_CDS"/>
    <property type="molecule type" value="Genomic_DNA"/>
</dbReference>
<dbReference type="SUPFAM" id="SSF54534">
    <property type="entry name" value="FKBP-like"/>
    <property type="match status" value="2"/>
</dbReference>
<evidence type="ECO:0000256" key="5">
    <source>
        <dbReference type="PROSITE-ProRule" id="PRU00277"/>
    </source>
</evidence>
<dbReference type="AlphaFoldDB" id="K3WIR8"/>
<evidence type="ECO:0000256" key="3">
    <source>
        <dbReference type="ARBA" id="ARBA00023110"/>
    </source>
</evidence>
<feature type="domain" description="PPIase FKBP-type" evidence="6">
    <location>
        <begin position="73"/>
        <end position="145"/>
    </location>
</feature>
<dbReference type="InterPro" id="IPR001179">
    <property type="entry name" value="PPIase_FKBP_dom"/>
</dbReference>
<evidence type="ECO:0000313" key="8">
    <source>
        <dbReference type="Proteomes" id="UP000019132"/>
    </source>
</evidence>
<dbReference type="GO" id="GO:0003755">
    <property type="term" value="F:peptidyl-prolyl cis-trans isomerase activity"/>
    <property type="evidence" value="ECO:0007669"/>
    <property type="project" value="UniProtKB-KW"/>
</dbReference>
<dbReference type="PROSITE" id="PS50059">
    <property type="entry name" value="FKBP_PPIASE"/>
    <property type="match status" value="2"/>
</dbReference>
<evidence type="ECO:0000256" key="4">
    <source>
        <dbReference type="ARBA" id="ARBA00023235"/>
    </source>
</evidence>
<evidence type="ECO:0000259" key="6">
    <source>
        <dbReference type="PROSITE" id="PS50059"/>
    </source>
</evidence>
<organism evidence="7 8">
    <name type="scientific">Globisporangium ultimum (strain ATCC 200006 / CBS 805.95 / DAOM BR144)</name>
    <name type="common">Pythium ultimum</name>
    <dbReference type="NCBI Taxonomy" id="431595"/>
    <lineage>
        <taxon>Eukaryota</taxon>
        <taxon>Sar</taxon>
        <taxon>Stramenopiles</taxon>
        <taxon>Oomycota</taxon>
        <taxon>Peronosporomycetes</taxon>
        <taxon>Pythiales</taxon>
        <taxon>Pythiaceae</taxon>
        <taxon>Globisporangium</taxon>
    </lineage>
</organism>
<dbReference type="Proteomes" id="UP000019132">
    <property type="component" value="Unassembled WGS sequence"/>
</dbReference>
<dbReference type="VEuPathDB" id="FungiDB:PYU1_G004849"/>
<dbReference type="FunFam" id="3.10.50.40:FF:000047">
    <property type="entry name" value="Peptidylprolyl isomerase"/>
    <property type="match status" value="1"/>
</dbReference>
<accession>K3WIR8</accession>
<dbReference type="InterPro" id="IPR050689">
    <property type="entry name" value="FKBP-type_PPIase"/>
</dbReference>
<keyword evidence="8" id="KW-1185">Reference proteome</keyword>
<dbReference type="Gene3D" id="3.10.50.40">
    <property type="match status" value="2"/>
</dbReference>
<dbReference type="PANTHER" id="PTHR10516:SF443">
    <property type="entry name" value="FK506-BINDING PROTEIN 59-RELATED"/>
    <property type="match status" value="1"/>
</dbReference>
<evidence type="ECO:0000313" key="7">
    <source>
        <dbReference type="EnsemblProtists" id="PYU1_T004860"/>
    </source>
</evidence>
<dbReference type="STRING" id="431595.K3WIR8"/>
<dbReference type="HOGENOM" id="CLU_848565_0_0_1"/>
<protein>
    <recommendedName>
        <fullName evidence="2 5">peptidylprolyl isomerase</fullName>
        <ecNumber evidence="2 5">5.2.1.8</ecNumber>
    </recommendedName>
</protein>
<evidence type="ECO:0000256" key="1">
    <source>
        <dbReference type="ARBA" id="ARBA00000971"/>
    </source>
</evidence>
<comment type="catalytic activity">
    <reaction evidence="1 5">
        <text>[protein]-peptidylproline (omega=180) = [protein]-peptidylproline (omega=0)</text>
        <dbReference type="Rhea" id="RHEA:16237"/>
        <dbReference type="Rhea" id="RHEA-COMP:10747"/>
        <dbReference type="Rhea" id="RHEA-COMP:10748"/>
        <dbReference type="ChEBI" id="CHEBI:83833"/>
        <dbReference type="ChEBI" id="CHEBI:83834"/>
        <dbReference type="EC" id="5.2.1.8"/>
    </reaction>
</comment>
<dbReference type="OMA" id="DEGVMRM"/>
<reference evidence="8" key="2">
    <citation type="submission" date="2010-04" db="EMBL/GenBank/DDBJ databases">
        <authorList>
            <person name="Buell R."/>
            <person name="Hamilton J."/>
            <person name="Hostetler J."/>
        </authorList>
    </citation>
    <scope>NUCLEOTIDE SEQUENCE [LARGE SCALE GENOMIC DNA]</scope>
    <source>
        <strain evidence="8">DAOM:BR144</strain>
    </source>
</reference>
<evidence type="ECO:0000256" key="2">
    <source>
        <dbReference type="ARBA" id="ARBA00013194"/>
    </source>
</evidence>